<name>A0A9Q1J5R9_SYNKA</name>
<protein>
    <submittedName>
        <fullName evidence="2">Uncharacterized protein</fullName>
    </submittedName>
</protein>
<evidence type="ECO:0000256" key="1">
    <source>
        <dbReference type="SAM" id="MobiDB-lite"/>
    </source>
</evidence>
<organism evidence="2 3">
    <name type="scientific">Synaphobranchus kaupii</name>
    <name type="common">Kaup's arrowtooth eel</name>
    <dbReference type="NCBI Taxonomy" id="118154"/>
    <lineage>
        <taxon>Eukaryota</taxon>
        <taxon>Metazoa</taxon>
        <taxon>Chordata</taxon>
        <taxon>Craniata</taxon>
        <taxon>Vertebrata</taxon>
        <taxon>Euteleostomi</taxon>
        <taxon>Actinopterygii</taxon>
        <taxon>Neopterygii</taxon>
        <taxon>Teleostei</taxon>
        <taxon>Anguilliformes</taxon>
        <taxon>Synaphobranchidae</taxon>
        <taxon>Synaphobranchus</taxon>
    </lineage>
</organism>
<evidence type="ECO:0000313" key="3">
    <source>
        <dbReference type="Proteomes" id="UP001152622"/>
    </source>
</evidence>
<feature type="region of interest" description="Disordered" evidence="1">
    <location>
        <begin position="74"/>
        <end position="97"/>
    </location>
</feature>
<keyword evidence="3" id="KW-1185">Reference proteome</keyword>
<dbReference type="Proteomes" id="UP001152622">
    <property type="component" value="Chromosome 3"/>
</dbReference>
<evidence type="ECO:0000313" key="2">
    <source>
        <dbReference type="EMBL" id="KAJ8368341.1"/>
    </source>
</evidence>
<sequence>MLDRQEQSEETTVVEKLRSRVQPAVCLPQHAFKLAWEGVLGCDNYILIIEKRVGKLSSDCHVGALRLFKQRRMPARRGPGPLRPTHHSAMCTKQKRTTRRPPAIDIAFCAALPSRQVFPASARARSHGPPRARPRLARLSRRRRVKAVKQRERGRARSGCGEPKVAAGADKAGKVTACSWRKRGVHTLLRRGGNVLPAERQRRQQPAAPKCQPQWSPTYRQASLQETQINKITDLLNSTIYCAMQRTQSR</sequence>
<accession>A0A9Q1J5R9</accession>
<dbReference type="EMBL" id="JAINUF010000003">
    <property type="protein sequence ID" value="KAJ8368341.1"/>
    <property type="molecule type" value="Genomic_DNA"/>
</dbReference>
<proteinExistence type="predicted"/>
<reference evidence="2" key="1">
    <citation type="journal article" date="2023" name="Science">
        <title>Genome structures resolve the early diversification of teleost fishes.</title>
        <authorList>
            <person name="Parey E."/>
            <person name="Louis A."/>
            <person name="Montfort J."/>
            <person name="Bouchez O."/>
            <person name="Roques C."/>
            <person name="Iampietro C."/>
            <person name="Lluch J."/>
            <person name="Castinel A."/>
            <person name="Donnadieu C."/>
            <person name="Desvignes T."/>
            <person name="Floi Bucao C."/>
            <person name="Jouanno E."/>
            <person name="Wen M."/>
            <person name="Mejri S."/>
            <person name="Dirks R."/>
            <person name="Jansen H."/>
            <person name="Henkel C."/>
            <person name="Chen W.J."/>
            <person name="Zahm M."/>
            <person name="Cabau C."/>
            <person name="Klopp C."/>
            <person name="Thompson A.W."/>
            <person name="Robinson-Rechavi M."/>
            <person name="Braasch I."/>
            <person name="Lecointre G."/>
            <person name="Bobe J."/>
            <person name="Postlethwait J.H."/>
            <person name="Berthelot C."/>
            <person name="Roest Crollius H."/>
            <person name="Guiguen Y."/>
        </authorList>
    </citation>
    <scope>NUCLEOTIDE SEQUENCE</scope>
    <source>
        <strain evidence="2">WJC10195</strain>
    </source>
</reference>
<dbReference type="AlphaFoldDB" id="A0A9Q1J5R9"/>
<gene>
    <name evidence="2" type="ORF">SKAU_G00083690</name>
</gene>
<comment type="caution">
    <text evidence="2">The sequence shown here is derived from an EMBL/GenBank/DDBJ whole genome shotgun (WGS) entry which is preliminary data.</text>
</comment>
<feature type="region of interest" description="Disordered" evidence="1">
    <location>
        <begin position="142"/>
        <end position="168"/>
    </location>
</feature>